<dbReference type="OMA" id="VQACSQM"/>
<feature type="non-terminal residue" evidence="5">
    <location>
        <position position="1"/>
    </location>
</feature>
<evidence type="ECO:0000256" key="2">
    <source>
        <dbReference type="SAM" id="Coils"/>
    </source>
</evidence>
<comment type="caution">
    <text evidence="5">The sequence shown here is derived from an EMBL/GenBank/DDBJ whole genome shotgun (WGS) entry which is preliminary data.</text>
</comment>
<dbReference type="InterPro" id="IPR013923">
    <property type="entry name" value="Autophagy-rel_prot_16_dom"/>
</dbReference>
<proteinExistence type="inferred from homology"/>
<keyword evidence="6" id="KW-1185">Reference proteome</keyword>
<evidence type="ECO:0000256" key="1">
    <source>
        <dbReference type="ARBA" id="ARBA00005331"/>
    </source>
</evidence>
<organism evidence="5 6">
    <name type="scientific">Scytalidium lignicola</name>
    <name type="common">Hyphomycete</name>
    <dbReference type="NCBI Taxonomy" id="5539"/>
    <lineage>
        <taxon>Eukaryota</taxon>
        <taxon>Fungi</taxon>
        <taxon>Dikarya</taxon>
        <taxon>Ascomycota</taxon>
        <taxon>Pezizomycotina</taxon>
        <taxon>Leotiomycetes</taxon>
        <taxon>Leotiomycetes incertae sedis</taxon>
        <taxon>Scytalidium</taxon>
    </lineage>
</organism>
<feature type="region of interest" description="Disordered" evidence="3">
    <location>
        <begin position="49"/>
        <end position="77"/>
    </location>
</feature>
<dbReference type="AlphaFoldDB" id="A0A3E2HNK8"/>
<evidence type="ECO:0000256" key="3">
    <source>
        <dbReference type="SAM" id="MobiDB-lite"/>
    </source>
</evidence>
<dbReference type="OrthoDB" id="8949486at2759"/>
<feature type="domain" description="Autophagy-related protein 16" evidence="4">
    <location>
        <begin position="7"/>
        <end position="191"/>
    </location>
</feature>
<evidence type="ECO:0000313" key="5">
    <source>
        <dbReference type="EMBL" id="RFU34937.1"/>
    </source>
</evidence>
<name>A0A3E2HNK8_SCYLI</name>
<dbReference type="EMBL" id="NCSJ02000014">
    <property type="protein sequence ID" value="RFU34937.1"/>
    <property type="molecule type" value="Genomic_DNA"/>
</dbReference>
<keyword evidence="2" id="KW-0175">Coiled coil</keyword>
<evidence type="ECO:0000259" key="4">
    <source>
        <dbReference type="Pfam" id="PF08614"/>
    </source>
</evidence>
<feature type="coiled-coil region" evidence="2">
    <location>
        <begin position="81"/>
        <end position="108"/>
    </location>
</feature>
<comment type="similarity">
    <text evidence="1">Belongs to the ATG16 family.</text>
</comment>
<dbReference type="Proteomes" id="UP000258309">
    <property type="component" value="Unassembled WGS sequence"/>
</dbReference>
<protein>
    <recommendedName>
        <fullName evidence="4">Autophagy-related protein 16 domain-containing protein</fullName>
    </recommendedName>
</protein>
<dbReference type="Gene3D" id="1.20.5.170">
    <property type="match status" value="1"/>
</dbReference>
<feature type="coiled-coil region" evidence="2">
    <location>
        <begin position="144"/>
        <end position="178"/>
    </location>
</feature>
<reference evidence="5 6" key="1">
    <citation type="submission" date="2018-05" db="EMBL/GenBank/DDBJ databases">
        <title>Draft genome sequence of Scytalidium lignicola DSM 105466, a ubiquitous saprotrophic fungus.</title>
        <authorList>
            <person name="Buettner E."/>
            <person name="Gebauer A.M."/>
            <person name="Hofrichter M."/>
            <person name="Liers C."/>
            <person name="Kellner H."/>
        </authorList>
    </citation>
    <scope>NUCLEOTIDE SEQUENCE [LARGE SCALE GENOMIC DNA]</scope>
    <source>
        <strain evidence="5 6">DSM 105466</strain>
    </source>
</reference>
<sequence length="195" mass="22107">MTSWRDEYLQALKERNQRDTASFPQINTEFITAFTELLDRTAALEAEKATKIAGPEKPSNPKDDAPQTLANDGGPQLRNDLAQALRSNGQLKSRLKTAEAELARLKAKTKTDTELVKELSGLRTVLTQKVRDRDEELRGKAKLLDDVQDEMISLNLQVNMVEQRCKSLETENKELIARWMAHKGREADEMNKTLN</sequence>
<dbReference type="Pfam" id="PF08614">
    <property type="entry name" value="ATG16"/>
    <property type="match status" value="1"/>
</dbReference>
<accession>A0A3E2HNK8</accession>
<dbReference type="CDD" id="cd22887">
    <property type="entry name" value="Atg16_CCD"/>
    <property type="match status" value="1"/>
</dbReference>
<gene>
    <name evidence="5" type="ORF">B7463_g1420</name>
</gene>
<feature type="non-terminal residue" evidence="5">
    <location>
        <position position="195"/>
    </location>
</feature>
<dbReference type="STRING" id="5539.A0A3E2HNK8"/>
<evidence type="ECO:0000313" key="6">
    <source>
        <dbReference type="Proteomes" id="UP000258309"/>
    </source>
</evidence>